<reference evidence="3" key="2">
    <citation type="submission" date="2013-12" db="EMBL/GenBank/DDBJ databases">
        <title>Evolution of pathogenesis and genome organization in the Tremellales.</title>
        <authorList>
            <person name="Cuomo C."/>
            <person name="Litvintseva A."/>
            <person name="Heitman J."/>
            <person name="Chen Y."/>
            <person name="Sun S."/>
            <person name="Springer D."/>
            <person name="Dromer F."/>
            <person name="Young S."/>
            <person name="Zeng Q."/>
            <person name="Chapman S."/>
            <person name="Gujja S."/>
            <person name="Saif S."/>
            <person name="Birren B."/>
        </authorList>
    </citation>
    <scope>NUCLEOTIDE SEQUENCE [LARGE SCALE GENOMIC DNA]</scope>
    <source>
        <strain evidence="3">BCC8398</strain>
    </source>
</reference>
<gene>
    <name evidence="2" type="ORF">I316_02892</name>
</gene>
<keyword evidence="3" id="KW-1185">Reference proteome</keyword>
<dbReference type="InterPro" id="IPR036047">
    <property type="entry name" value="F-box-like_dom_sf"/>
</dbReference>
<reference evidence="2 3" key="1">
    <citation type="submission" date="2013-07" db="EMBL/GenBank/DDBJ databases">
        <title>The Genome Sequence of Cryptococcus heveanensis BCC8398.</title>
        <authorList>
            <consortium name="The Broad Institute Genome Sequencing Platform"/>
            <person name="Cuomo C."/>
            <person name="Litvintseva A."/>
            <person name="Chen Y."/>
            <person name="Heitman J."/>
            <person name="Sun S."/>
            <person name="Springer D."/>
            <person name="Dromer F."/>
            <person name="Young S.K."/>
            <person name="Zeng Q."/>
            <person name="Gargeya S."/>
            <person name="Fitzgerald M."/>
            <person name="Abouelleil A."/>
            <person name="Alvarado L."/>
            <person name="Berlin A.M."/>
            <person name="Chapman S.B."/>
            <person name="Dewar J."/>
            <person name="Goldberg J."/>
            <person name="Griggs A."/>
            <person name="Gujja S."/>
            <person name="Hansen M."/>
            <person name="Howarth C."/>
            <person name="Imamovic A."/>
            <person name="Larimer J."/>
            <person name="McCowan C."/>
            <person name="Murphy C."/>
            <person name="Pearson M."/>
            <person name="Priest M."/>
            <person name="Roberts A."/>
            <person name="Saif S."/>
            <person name="Shea T."/>
            <person name="Sykes S."/>
            <person name="Wortman J."/>
            <person name="Nusbaum C."/>
            <person name="Birren B."/>
        </authorList>
    </citation>
    <scope>NUCLEOTIDE SEQUENCE [LARGE SCALE GENOMIC DNA]</scope>
    <source>
        <strain evidence="2 3">BCC8398</strain>
    </source>
</reference>
<dbReference type="AlphaFoldDB" id="A0A1B9GWD4"/>
<dbReference type="SUPFAM" id="SSF81383">
    <property type="entry name" value="F-box domain"/>
    <property type="match status" value="1"/>
</dbReference>
<feature type="region of interest" description="Disordered" evidence="1">
    <location>
        <begin position="1"/>
        <end position="33"/>
    </location>
</feature>
<proteinExistence type="predicted"/>
<dbReference type="EMBL" id="KI669499">
    <property type="protein sequence ID" value="OCF35344.1"/>
    <property type="molecule type" value="Genomic_DNA"/>
</dbReference>
<organism evidence="2 3">
    <name type="scientific">Kwoniella heveanensis BCC8398</name>
    <dbReference type="NCBI Taxonomy" id="1296120"/>
    <lineage>
        <taxon>Eukaryota</taxon>
        <taxon>Fungi</taxon>
        <taxon>Dikarya</taxon>
        <taxon>Basidiomycota</taxon>
        <taxon>Agaricomycotina</taxon>
        <taxon>Tremellomycetes</taxon>
        <taxon>Tremellales</taxon>
        <taxon>Cryptococcaceae</taxon>
        <taxon>Kwoniella</taxon>
    </lineage>
</organism>
<dbReference type="OrthoDB" id="2571046at2759"/>
<evidence type="ECO:0000313" key="3">
    <source>
        <dbReference type="Proteomes" id="UP000092666"/>
    </source>
</evidence>
<name>A0A1B9GWD4_9TREE</name>
<evidence type="ECO:0000313" key="2">
    <source>
        <dbReference type="EMBL" id="OCF35344.1"/>
    </source>
</evidence>
<evidence type="ECO:0000256" key="1">
    <source>
        <dbReference type="SAM" id="MobiDB-lite"/>
    </source>
</evidence>
<protein>
    <recommendedName>
        <fullName evidence="4">F-box domain-containing protein</fullName>
    </recommendedName>
</protein>
<sequence length="571" mass="63559">MPETPSSSSSSPSSSSSSSFSPPAPASVPGGPAATALGATPDIVSHILSFLPQSALAQTLCVSKMYFHLSAPLLYHTIDIRHGMRDISIGSTRSDEDDLTLESSLILNSSLKIDKLSKPGVPKSGDGRNSHHHDFSKNSLLKLVKRVNVHIHGKNECPFVSNYIQPFPNLQVLHLAGGERPSDMESDEVCAYDNSYYGRRSDQTRCQFVHKVCVNARQVVLRSLDSSPIKGYEKVEQVVIKLRPCQLPRYTRPRGLISVTDDGQYQPQQSTANDDDLDVVPVRLPLSVRSIDIVWWDERHRHRLEGYQVTLDEDSSFWMGRGGSIGGRKLRFLGCTYCDETGCIRHSPHAGAQLPGMMRLLGRDTGVERVRVWNVDYTAEEQWSDGRLSLGELKKEMARGLQQGREARMKLRTKGSSQANGNVGIENASASDSLQDTEPNTPDHDQSTFVTGLDSPLPVLSFHSAKEYFARATDSLVRDGMNMDGDTDTDTDIGIGPDAEIKVVCEIDSEEEPYWVSRIKPPRRLQDLRERVEAIWPMDDKRMLSLWSADELETYLDNYERDLEPEEEGGA</sequence>
<accession>A0A1B9GWD4</accession>
<evidence type="ECO:0008006" key="4">
    <source>
        <dbReference type="Google" id="ProtNLM"/>
    </source>
</evidence>
<dbReference type="Proteomes" id="UP000092666">
    <property type="component" value="Unassembled WGS sequence"/>
</dbReference>